<dbReference type="Proteomes" id="UP001279734">
    <property type="component" value="Unassembled WGS sequence"/>
</dbReference>
<accession>A0AAD3THW8</accession>
<reference evidence="1" key="1">
    <citation type="submission" date="2023-05" db="EMBL/GenBank/DDBJ databases">
        <title>Nepenthes gracilis genome sequencing.</title>
        <authorList>
            <person name="Fukushima K."/>
        </authorList>
    </citation>
    <scope>NUCLEOTIDE SEQUENCE</scope>
    <source>
        <strain evidence="1">SING2019-196</strain>
    </source>
</reference>
<sequence length="130" mass="14231">MPSCRGSSSLAVPSDERPSIHGDVVAVAGGHMEDEHMLLSKRSSLKENGEWLLASMLLHIQTYPRVMFWEKRLLLLAPGDADVQQATTKERMANRSLGGADDLMDLSSSQTMKLAGRDDKGSCPDLFDKS</sequence>
<evidence type="ECO:0000313" key="2">
    <source>
        <dbReference type="Proteomes" id="UP001279734"/>
    </source>
</evidence>
<name>A0AAD3THW8_NEPGR</name>
<organism evidence="1 2">
    <name type="scientific">Nepenthes gracilis</name>
    <name type="common">Slender pitcher plant</name>
    <dbReference type="NCBI Taxonomy" id="150966"/>
    <lineage>
        <taxon>Eukaryota</taxon>
        <taxon>Viridiplantae</taxon>
        <taxon>Streptophyta</taxon>
        <taxon>Embryophyta</taxon>
        <taxon>Tracheophyta</taxon>
        <taxon>Spermatophyta</taxon>
        <taxon>Magnoliopsida</taxon>
        <taxon>eudicotyledons</taxon>
        <taxon>Gunneridae</taxon>
        <taxon>Pentapetalae</taxon>
        <taxon>Caryophyllales</taxon>
        <taxon>Nepenthaceae</taxon>
        <taxon>Nepenthes</taxon>
    </lineage>
</organism>
<proteinExistence type="predicted"/>
<evidence type="ECO:0000313" key="1">
    <source>
        <dbReference type="EMBL" id="GMH29072.1"/>
    </source>
</evidence>
<comment type="caution">
    <text evidence="1">The sequence shown here is derived from an EMBL/GenBank/DDBJ whole genome shotgun (WGS) entry which is preliminary data.</text>
</comment>
<protein>
    <submittedName>
        <fullName evidence="1">Uncharacterized protein</fullName>
    </submittedName>
</protein>
<dbReference type="EMBL" id="BSYO01000035">
    <property type="protein sequence ID" value="GMH29072.1"/>
    <property type="molecule type" value="Genomic_DNA"/>
</dbReference>
<dbReference type="AlphaFoldDB" id="A0AAD3THW8"/>
<keyword evidence="2" id="KW-1185">Reference proteome</keyword>
<gene>
    <name evidence="1" type="ORF">Nepgr_030915</name>
</gene>